<protein>
    <submittedName>
        <fullName evidence="4">Short-chain dehydrogenase/reductase</fullName>
    </submittedName>
</protein>
<dbReference type="OrthoDB" id="3178062at2"/>
<dbReference type="NCBIfam" id="NF006114">
    <property type="entry name" value="PRK08263.1"/>
    <property type="match status" value="1"/>
</dbReference>
<dbReference type="PRINTS" id="PR00081">
    <property type="entry name" value="GDHRDH"/>
</dbReference>
<dbReference type="PRINTS" id="PR00080">
    <property type="entry name" value="SDRFAMILY"/>
</dbReference>
<dbReference type="Proteomes" id="UP000680750">
    <property type="component" value="Chromosome"/>
</dbReference>
<dbReference type="InterPro" id="IPR002347">
    <property type="entry name" value="SDR_fam"/>
</dbReference>
<sequence>MSSLVFLVSGASRGLGREIVRTALADGHRVVAGARSTSTLDDLTTAYPDRIVAVPLDVTDDDAARAAVRTAVDRFGRLDVLVNNAGYANFASIEDVEAADFRAQVETNLFGVVRLTQAALPVMREQRAGRIIQISSVGGRLATPGLGAYQTAKWAVGGFSSVLAAEVAPLGIAVTVLEPGGMRTDWAGSSMRVADIRPEYAETVGRAAAMHGAGGATAASDPAKVARLVLDVVALPEPPLRLLAGADAFRYATAAGRALLAADERWQALSESTTATDATAADLDPLAQP</sequence>
<comment type="similarity">
    <text evidence="1 3">Belongs to the short-chain dehydrogenases/reductases (SDR) family.</text>
</comment>
<dbReference type="AlphaFoldDB" id="A0A810KVJ9"/>
<dbReference type="GO" id="GO:0016491">
    <property type="term" value="F:oxidoreductase activity"/>
    <property type="evidence" value="ECO:0007669"/>
    <property type="project" value="UniProtKB-KW"/>
</dbReference>
<proteinExistence type="inferred from homology"/>
<dbReference type="Pfam" id="PF00106">
    <property type="entry name" value="adh_short"/>
    <property type="match status" value="1"/>
</dbReference>
<dbReference type="SUPFAM" id="SSF51735">
    <property type="entry name" value="NAD(P)-binding Rossmann-fold domains"/>
    <property type="match status" value="1"/>
</dbReference>
<organism evidence="4 5">
    <name type="scientific">Actinocatenispora sera</name>
    <dbReference type="NCBI Taxonomy" id="390989"/>
    <lineage>
        <taxon>Bacteria</taxon>
        <taxon>Bacillati</taxon>
        <taxon>Actinomycetota</taxon>
        <taxon>Actinomycetes</taxon>
        <taxon>Micromonosporales</taxon>
        <taxon>Micromonosporaceae</taxon>
        <taxon>Actinocatenispora</taxon>
    </lineage>
</organism>
<evidence type="ECO:0000256" key="2">
    <source>
        <dbReference type="ARBA" id="ARBA00023002"/>
    </source>
</evidence>
<keyword evidence="5" id="KW-1185">Reference proteome</keyword>
<reference evidence="4" key="1">
    <citation type="submission" date="2020-08" db="EMBL/GenBank/DDBJ databases">
        <title>Whole genome shotgun sequence of Actinocatenispora sera NBRC 101916.</title>
        <authorList>
            <person name="Komaki H."/>
            <person name="Tamura T."/>
        </authorList>
    </citation>
    <scope>NUCLEOTIDE SEQUENCE</scope>
    <source>
        <strain evidence="4">NBRC 101916</strain>
    </source>
</reference>
<accession>A0A810KVJ9</accession>
<evidence type="ECO:0000256" key="1">
    <source>
        <dbReference type="ARBA" id="ARBA00006484"/>
    </source>
</evidence>
<keyword evidence="2" id="KW-0560">Oxidoreductase</keyword>
<dbReference type="InterPro" id="IPR051911">
    <property type="entry name" value="SDR_oxidoreductase"/>
</dbReference>
<gene>
    <name evidence="4" type="ORF">Asera_02360</name>
</gene>
<dbReference type="KEGG" id="aser:Asera_02360"/>
<dbReference type="InterPro" id="IPR036291">
    <property type="entry name" value="NAD(P)-bd_dom_sf"/>
</dbReference>
<dbReference type="PANTHER" id="PTHR43976">
    <property type="entry name" value="SHORT CHAIN DEHYDROGENASE"/>
    <property type="match status" value="1"/>
</dbReference>
<name>A0A810KVJ9_9ACTN</name>
<dbReference type="CDD" id="cd05374">
    <property type="entry name" value="17beta-HSD-like_SDR_c"/>
    <property type="match status" value="1"/>
</dbReference>
<dbReference type="PANTHER" id="PTHR43976:SF16">
    <property type="entry name" value="SHORT-CHAIN DEHYDROGENASE_REDUCTASE FAMILY PROTEIN"/>
    <property type="match status" value="1"/>
</dbReference>
<evidence type="ECO:0000313" key="5">
    <source>
        <dbReference type="Proteomes" id="UP000680750"/>
    </source>
</evidence>
<evidence type="ECO:0000313" key="4">
    <source>
        <dbReference type="EMBL" id="BCJ26128.1"/>
    </source>
</evidence>
<dbReference type="RefSeq" id="WP_030444820.1">
    <property type="nucleotide sequence ID" value="NZ_AP023354.1"/>
</dbReference>
<dbReference type="EMBL" id="AP023354">
    <property type="protein sequence ID" value="BCJ26128.1"/>
    <property type="molecule type" value="Genomic_DNA"/>
</dbReference>
<dbReference type="Gene3D" id="3.40.50.720">
    <property type="entry name" value="NAD(P)-binding Rossmann-like Domain"/>
    <property type="match status" value="1"/>
</dbReference>
<evidence type="ECO:0000256" key="3">
    <source>
        <dbReference type="RuleBase" id="RU000363"/>
    </source>
</evidence>